<dbReference type="AlphaFoldDB" id="A0A1H1L4V2"/>
<accession>A0A1H1L4V2</accession>
<dbReference type="RefSeq" id="WP_090861769.1">
    <property type="nucleotide sequence ID" value="NZ_LT629759.1"/>
</dbReference>
<dbReference type="GeneID" id="78500065"/>
<evidence type="ECO:0000313" key="1">
    <source>
        <dbReference type="EMBL" id="SDR69588.1"/>
    </source>
</evidence>
<dbReference type="EMBL" id="LT629759">
    <property type="protein sequence ID" value="SDR69588.1"/>
    <property type="molecule type" value="Genomic_DNA"/>
</dbReference>
<dbReference type="OrthoDB" id="9931305at2"/>
<sequence length="131" mass="14435">MNDFSAKYTSYVREQVRAKFPSCFVTTALVNSKDRKLPALYLSYSFPSPTPGTDDSSGSEVWTRTKVVAEAYSGTSVQEAKAIISVADEAFYRLGFRRSNLSEVPNADTSVRRLTATWRASVDASGTTANW</sequence>
<organism evidence="1 2">
    <name type="scientific">Parafannyhessea umbonata</name>
    <dbReference type="NCBI Taxonomy" id="604330"/>
    <lineage>
        <taxon>Bacteria</taxon>
        <taxon>Bacillati</taxon>
        <taxon>Actinomycetota</taxon>
        <taxon>Coriobacteriia</taxon>
        <taxon>Coriobacteriales</taxon>
        <taxon>Atopobiaceae</taxon>
        <taxon>Parafannyhessea</taxon>
    </lineage>
</organism>
<proteinExistence type="predicted"/>
<evidence type="ECO:0000313" key="2">
    <source>
        <dbReference type="Proteomes" id="UP000199480"/>
    </source>
</evidence>
<protein>
    <submittedName>
        <fullName evidence="1">Uncharacterized protein</fullName>
    </submittedName>
</protein>
<dbReference type="Proteomes" id="UP000199480">
    <property type="component" value="Chromosome I"/>
</dbReference>
<reference evidence="2" key="1">
    <citation type="submission" date="2016-10" db="EMBL/GenBank/DDBJ databases">
        <authorList>
            <person name="Varghese N."/>
            <person name="Submissions S."/>
        </authorList>
    </citation>
    <scope>NUCLEOTIDE SEQUENCE [LARGE SCALE GENOMIC DNA]</scope>
    <source>
        <strain evidence="2">DSM 22620</strain>
    </source>
</reference>
<gene>
    <name evidence="1" type="ORF">SAMN04489857_0695</name>
</gene>
<name>A0A1H1L4V2_9ACTN</name>